<protein>
    <submittedName>
        <fullName evidence="1">FAD-dependent oxidoreductase</fullName>
    </submittedName>
</protein>
<sequence>MTKVIILGGGIAGMTAAHELVERGFEVEVYELKDIPGGKARSINVPNSAAPGKKPLPGEHGFRFFPGFYRHVTDTMKRIPYKANRQGVFGNLVIATRLALARHKAGKDPIVISARFPRNFTDFELILKVLLRVPDLELRPGELEFFAERVWQLFTSCKERRLDEYERLSWWDYLDAERKSPAYQSLLARGITTSLVASRAELASVKTIGYIFLQLLLDLIDPANNSPDHILNGPTNDVWINPWLNYLQSRGVTFHLSTRLRSLEAQPDARGQMQITGAIITDLKNQHDRTVTGDYYIAALPVDMMAGLVSDDLMAGDPSLANLKRLGTSTAWMSGIQFYLNRDIPVTHGHVVYVDAPWALTSISQPSFWTEFPMSDFGDGTVEGIISAIASNCGYFIDPNTDEVGALNGSRGLKIKKPAQICSPEEIKTEVWEQMKRSLQKNGKPLLKDSDLKSWFLDPGITYNCSDLVKNPEELAKMLDRNLPDYFKTLFLWINEQDHVTLEEIAEYLNIDQSQARLAVNALIAKGFVGPIPLPDNDSEDRIFHNPGQDRLCYHSRLRDAQANINGEPLLVNLVNTWSLRPDAHTQIPNLFLASDYVRTNTDLATMEAANEAARRAVNSLLDVSRSRAPHCKIWDLQEPTILCLHRWADQIRYRKGLPWNGNLSPWYLRLLIPVVFLWATTERMLRWINKLRSA</sequence>
<dbReference type="EMBL" id="CP098611">
    <property type="protein sequence ID" value="USR90208.1"/>
    <property type="molecule type" value="Genomic_DNA"/>
</dbReference>
<evidence type="ECO:0000313" key="2">
    <source>
        <dbReference type="Proteomes" id="UP001056708"/>
    </source>
</evidence>
<dbReference type="InterPro" id="IPR036188">
    <property type="entry name" value="FAD/NAD-bd_sf"/>
</dbReference>
<dbReference type="Gene3D" id="3.50.50.60">
    <property type="entry name" value="FAD/NAD(P)-binding domain"/>
    <property type="match status" value="1"/>
</dbReference>
<dbReference type="PANTHER" id="PTHR42923:SF46">
    <property type="entry name" value="AMINE OXIDASE"/>
    <property type="match status" value="1"/>
</dbReference>
<dbReference type="SUPFAM" id="SSF46785">
    <property type="entry name" value="Winged helix' DNA-binding domain"/>
    <property type="match status" value="1"/>
</dbReference>
<gene>
    <name evidence="1" type="ORF">NEA10_15325</name>
</gene>
<dbReference type="InterPro" id="IPR050464">
    <property type="entry name" value="Zeta_carotene_desat/Oxidored"/>
</dbReference>
<accession>A0ABY5ALX0</accession>
<dbReference type="RefSeq" id="WP_252662101.1">
    <property type="nucleotide sequence ID" value="NZ_CP098611.1"/>
</dbReference>
<keyword evidence="2" id="KW-1185">Reference proteome</keyword>
<dbReference type="SUPFAM" id="SSF51905">
    <property type="entry name" value="FAD/NAD(P)-binding domain"/>
    <property type="match status" value="1"/>
</dbReference>
<dbReference type="Pfam" id="PF13450">
    <property type="entry name" value="NAD_binding_8"/>
    <property type="match status" value="1"/>
</dbReference>
<reference evidence="1" key="1">
    <citation type="submission" date="2022-06" db="EMBL/GenBank/DDBJ databases">
        <title>Genome sequence of Phormidium yuhuli AB48 isolated from an industrial photobioreactor environment.</title>
        <authorList>
            <person name="Qiu Y."/>
            <person name="Noonan A.J.C."/>
            <person name="Dofher K."/>
            <person name="Koch M."/>
            <person name="Kieft B."/>
            <person name="Lin X."/>
            <person name="Ziels R.M."/>
            <person name="Hallam S.J."/>
        </authorList>
    </citation>
    <scope>NUCLEOTIDE SEQUENCE</scope>
    <source>
        <strain evidence="1">AB48</strain>
    </source>
</reference>
<organism evidence="1 2">
    <name type="scientific">Phormidium yuhuli AB48</name>
    <dbReference type="NCBI Taxonomy" id="2940671"/>
    <lineage>
        <taxon>Bacteria</taxon>
        <taxon>Bacillati</taxon>
        <taxon>Cyanobacteriota</taxon>
        <taxon>Cyanophyceae</taxon>
        <taxon>Oscillatoriophycideae</taxon>
        <taxon>Oscillatoriales</taxon>
        <taxon>Oscillatoriaceae</taxon>
        <taxon>Phormidium</taxon>
        <taxon>Phormidium yuhuli</taxon>
    </lineage>
</organism>
<dbReference type="Proteomes" id="UP001056708">
    <property type="component" value="Chromosome"/>
</dbReference>
<dbReference type="InterPro" id="IPR036390">
    <property type="entry name" value="WH_DNA-bd_sf"/>
</dbReference>
<evidence type="ECO:0000313" key="1">
    <source>
        <dbReference type="EMBL" id="USR90208.1"/>
    </source>
</evidence>
<dbReference type="PANTHER" id="PTHR42923">
    <property type="entry name" value="PROTOPORPHYRINOGEN OXIDASE"/>
    <property type="match status" value="1"/>
</dbReference>
<name>A0ABY5ALX0_9CYAN</name>
<proteinExistence type="predicted"/>